<feature type="domain" description="UDENN" evidence="3">
    <location>
        <begin position="11"/>
        <end position="461"/>
    </location>
</feature>
<dbReference type="AlphaFoldDB" id="A0AAV7KI36"/>
<sequence>MASSRSSNWLCCFCVVTFDLEIGQALESVYPSEFPLSEDEKTNICYLAFPDSNAGLIGDVQFHFRIPASGIRREGCNPKPIPYSSSLPLVLRQENNHYFGFVYFRQTKDASIRRGYFQKSVILITRLPFFNLFSTLMGKVAPEVFKVGNNFLEVIYQEICHWQDMRPSTWLQLPVMGQVLAIKLPTKMQKKDTAPTFQFPTGITALASVNELNLTYILHSVLPQAGLLWELVLTNEPIFVVGTSPKLCSDFVQALVSLIHPLRYAEDYRPYFTVHDTTFSEYSKKTHVPPGVILGVTNPYFAKVLEHWPSQIRIGDPKFIEGKVNSTMANNSNGQESKSGIFTKYKCFTQKDKSFIKLIDKPPTSHGKRPIEAQNLIIKKYFEDLTSNFLIPLERYLVSLIPISRDINPWLTTPILKQFITEDFIKTLAANGPQQIVGIKGNWEGLYRSFILSPNFRIWFEERRREVNLNLHRIYLDKLSKVDVNFWLREKTEVEIVDFYLRVKSVSDEAINLFPTGHPVLLGIQKHLSLLRAKIPIHLQNLFTVN</sequence>
<dbReference type="Pfam" id="PF08616">
    <property type="entry name" value="SPA"/>
    <property type="match status" value="1"/>
</dbReference>
<keyword evidence="2" id="KW-0732">Signal</keyword>
<proteinExistence type="inferred from homology"/>
<evidence type="ECO:0000313" key="4">
    <source>
        <dbReference type="EMBL" id="KAI6660555.1"/>
    </source>
</evidence>
<evidence type="ECO:0000256" key="2">
    <source>
        <dbReference type="SAM" id="SignalP"/>
    </source>
</evidence>
<dbReference type="Proteomes" id="UP001165289">
    <property type="component" value="Unassembled WGS sequence"/>
</dbReference>
<keyword evidence="5" id="KW-1185">Reference proteome</keyword>
<dbReference type="GO" id="GO:0005085">
    <property type="term" value="F:guanyl-nucleotide exchange factor activity"/>
    <property type="evidence" value="ECO:0007669"/>
    <property type="project" value="InterPro"/>
</dbReference>
<gene>
    <name evidence="4" type="ORF">LOD99_14139</name>
</gene>
<reference evidence="4 5" key="1">
    <citation type="journal article" date="2023" name="BMC Biol.">
        <title>The compact genome of the sponge Oopsacas minuta (Hexactinellida) is lacking key metazoan core genes.</title>
        <authorList>
            <person name="Santini S."/>
            <person name="Schenkelaars Q."/>
            <person name="Jourda C."/>
            <person name="Duchesne M."/>
            <person name="Belahbib H."/>
            <person name="Rocher C."/>
            <person name="Selva M."/>
            <person name="Riesgo A."/>
            <person name="Vervoort M."/>
            <person name="Leys S.P."/>
            <person name="Kodjabachian L."/>
            <person name="Le Bivic A."/>
            <person name="Borchiellini C."/>
            <person name="Claverie J.M."/>
            <person name="Renard E."/>
        </authorList>
    </citation>
    <scope>NUCLEOTIDE SEQUENCE [LARGE SCALE GENOMIC DNA]</scope>
    <source>
        <strain evidence="4">SPO-2</strain>
    </source>
</reference>
<dbReference type="PROSITE" id="PS50211">
    <property type="entry name" value="DENN"/>
    <property type="match status" value="1"/>
</dbReference>
<dbReference type="InterPro" id="IPR024224">
    <property type="entry name" value="DENND6"/>
</dbReference>
<dbReference type="PANTHER" id="PTHR13677:SF0">
    <property type="entry name" value="LD41638P"/>
    <property type="match status" value="1"/>
</dbReference>
<dbReference type="PANTHER" id="PTHR13677">
    <property type="entry name" value="LD41638P"/>
    <property type="match status" value="1"/>
</dbReference>
<organism evidence="4 5">
    <name type="scientific">Oopsacas minuta</name>
    <dbReference type="NCBI Taxonomy" id="111878"/>
    <lineage>
        <taxon>Eukaryota</taxon>
        <taxon>Metazoa</taxon>
        <taxon>Porifera</taxon>
        <taxon>Hexactinellida</taxon>
        <taxon>Hexasterophora</taxon>
        <taxon>Lyssacinosida</taxon>
        <taxon>Leucopsacidae</taxon>
        <taxon>Oopsacas</taxon>
    </lineage>
</organism>
<name>A0AAV7KI36_9METZ</name>
<feature type="signal peptide" evidence="2">
    <location>
        <begin position="1"/>
        <end position="25"/>
    </location>
</feature>
<dbReference type="EMBL" id="JAKMXF010000033">
    <property type="protein sequence ID" value="KAI6660555.1"/>
    <property type="molecule type" value="Genomic_DNA"/>
</dbReference>
<evidence type="ECO:0000259" key="3">
    <source>
        <dbReference type="PROSITE" id="PS50211"/>
    </source>
</evidence>
<accession>A0AAV7KI36</accession>
<protein>
    <submittedName>
        <fullName evidence="4">Protein DENND6B-like</fullName>
    </submittedName>
</protein>
<evidence type="ECO:0000256" key="1">
    <source>
        <dbReference type="ARBA" id="ARBA00007159"/>
    </source>
</evidence>
<dbReference type="GO" id="GO:0055037">
    <property type="term" value="C:recycling endosome"/>
    <property type="evidence" value="ECO:0007669"/>
    <property type="project" value="TreeGrafter"/>
</dbReference>
<comment type="similarity">
    <text evidence="1">Belongs to the DENND6 family.</text>
</comment>
<feature type="chain" id="PRO_5043809683" evidence="2">
    <location>
        <begin position="26"/>
        <end position="546"/>
    </location>
</feature>
<dbReference type="InterPro" id="IPR037516">
    <property type="entry name" value="Tripartite_DENN"/>
</dbReference>
<comment type="caution">
    <text evidence="4">The sequence shown here is derived from an EMBL/GenBank/DDBJ whole genome shotgun (WGS) entry which is preliminary data.</text>
</comment>
<evidence type="ECO:0000313" key="5">
    <source>
        <dbReference type="Proteomes" id="UP001165289"/>
    </source>
</evidence>